<dbReference type="InterPro" id="IPR046519">
    <property type="entry name" value="X-Tfes_XVIPCD"/>
</dbReference>
<dbReference type="InterPro" id="IPR029058">
    <property type="entry name" value="AB_hydrolase_fold"/>
</dbReference>
<feature type="compositionally biased region" description="Polar residues" evidence="1">
    <location>
        <begin position="447"/>
        <end position="457"/>
    </location>
</feature>
<keyword evidence="4" id="KW-1185">Reference proteome</keyword>
<gene>
    <name evidence="3" type="ORF">PGB34_18795</name>
</gene>
<dbReference type="Proteomes" id="UP001212602">
    <property type="component" value="Unassembled WGS sequence"/>
</dbReference>
<accession>A0AAE3NDT7</accession>
<dbReference type="EMBL" id="JAQIPB010000009">
    <property type="protein sequence ID" value="MDA7418422.1"/>
    <property type="molecule type" value="Genomic_DNA"/>
</dbReference>
<evidence type="ECO:0000313" key="4">
    <source>
        <dbReference type="Proteomes" id="UP001212602"/>
    </source>
</evidence>
<organism evidence="3 4">
    <name type="scientific">Xenophilus arseniciresistens</name>
    <dbReference type="NCBI Taxonomy" id="1283306"/>
    <lineage>
        <taxon>Bacteria</taxon>
        <taxon>Pseudomonadati</taxon>
        <taxon>Pseudomonadota</taxon>
        <taxon>Betaproteobacteria</taxon>
        <taxon>Burkholderiales</taxon>
        <taxon>Comamonadaceae</taxon>
        <taxon>Xenophilus</taxon>
    </lineage>
</organism>
<sequence>MKNDPNENARLASDSYRDRSKELLSGEDVAISGVKYTILAVADDPKTGFQGTAYRRTDGTGQVIIAHRGTEPSMKDAATDLGMVFHGRNNQLDEAMKFTELAMALARQEAQKKGEPLSLSITGHSLGGTLAQITAAKYGVPAQTFNAYGPGGLTNLGRYGVDVHASFPNIVNHVRATDVVGAGGHHLGQVKTYAAAQDIEGLQRGRYIGSSLLPANPLLAAELSAHSIANFLPANKILGESVMSEANEARARAYAGPIAQYRSDVIQGRIDLDKIAEVPAILPLPIATVARARLAMQASDAISSSALEKVQQTMVGAAQFTATQVQTAAGAVGGAANDGLSWIQGVVQPPAPPGRGALVDQPLYQDALGQLKAYNTAHDIPSDRRIEQAAGAIAAAAAAKGLSRIDHLEPSEDGSKLIAVQGAPGHVHSKLVDVSTQQALNTSLADSSRAFEQTQRESLAPAQGHSQGRGQVQPPAMAH</sequence>
<dbReference type="Pfam" id="PF20410">
    <property type="entry name" value="X-Tfes_XVIPCD"/>
    <property type="match status" value="1"/>
</dbReference>
<comment type="caution">
    <text evidence="3">The sequence shown here is derived from an EMBL/GenBank/DDBJ whole genome shotgun (WGS) entry which is preliminary data.</text>
</comment>
<name>A0AAE3NDT7_9BURK</name>
<feature type="domain" description="X-Tfes XVIPCD" evidence="2">
    <location>
        <begin position="360"/>
        <end position="453"/>
    </location>
</feature>
<reference evidence="3" key="1">
    <citation type="submission" date="2023-01" db="EMBL/GenBank/DDBJ databases">
        <title>Xenophilus mangrovi sp. nov., isolated from soil of Mangrove nature reserve.</title>
        <authorList>
            <person name="Xu S."/>
            <person name="Liu Z."/>
            <person name="Xu Y."/>
        </authorList>
    </citation>
    <scope>NUCLEOTIDE SEQUENCE</scope>
    <source>
        <strain evidence="3">YW8</strain>
    </source>
</reference>
<dbReference type="AlphaFoldDB" id="A0AAE3NDT7"/>
<protein>
    <submittedName>
        <fullName evidence="3">DUF2974 domain-containing protein</fullName>
    </submittedName>
</protein>
<dbReference type="SUPFAM" id="SSF53474">
    <property type="entry name" value="alpha/beta-Hydrolases"/>
    <property type="match status" value="1"/>
</dbReference>
<dbReference type="Gene3D" id="3.40.50.1820">
    <property type="entry name" value="alpha/beta hydrolase"/>
    <property type="match status" value="1"/>
</dbReference>
<evidence type="ECO:0000259" key="2">
    <source>
        <dbReference type="Pfam" id="PF20410"/>
    </source>
</evidence>
<evidence type="ECO:0000256" key="1">
    <source>
        <dbReference type="SAM" id="MobiDB-lite"/>
    </source>
</evidence>
<feature type="region of interest" description="Disordered" evidence="1">
    <location>
        <begin position="447"/>
        <end position="479"/>
    </location>
</feature>
<proteinExistence type="predicted"/>
<evidence type="ECO:0000313" key="3">
    <source>
        <dbReference type="EMBL" id="MDA7418422.1"/>
    </source>
</evidence>
<dbReference type="Pfam" id="PF26363">
    <property type="entry name" value="Phospholipase-like"/>
    <property type="match status" value="1"/>
</dbReference>
<dbReference type="RefSeq" id="WP_271429638.1">
    <property type="nucleotide sequence ID" value="NZ_JAQIPB010000009.1"/>
</dbReference>